<gene>
    <name evidence="1" type="ORF">GX859_01015</name>
</gene>
<accession>A0A7X6PKX5</accession>
<evidence type="ECO:0000313" key="2">
    <source>
        <dbReference type="Proteomes" id="UP000557899"/>
    </source>
</evidence>
<dbReference type="Proteomes" id="UP000557899">
    <property type="component" value="Unassembled WGS sequence"/>
</dbReference>
<comment type="caution">
    <text evidence="1">The sequence shown here is derived from an EMBL/GenBank/DDBJ whole genome shotgun (WGS) entry which is preliminary data.</text>
</comment>
<protein>
    <submittedName>
        <fullName evidence="1">Uncharacterized protein</fullName>
    </submittedName>
</protein>
<dbReference type="EMBL" id="JAAZHI010000025">
    <property type="protein sequence ID" value="NLA54870.1"/>
    <property type="molecule type" value="Genomic_DNA"/>
</dbReference>
<reference evidence="1 2" key="1">
    <citation type="journal article" date="2020" name="Biotechnol. Biofuels">
        <title>New insights from the biogas microbiome by comprehensive genome-resolved metagenomics of nearly 1600 species originating from multiple anaerobic digesters.</title>
        <authorList>
            <person name="Campanaro S."/>
            <person name="Treu L."/>
            <person name="Rodriguez-R L.M."/>
            <person name="Kovalovszki A."/>
            <person name="Ziels R.M."/>
            <person name="Maus I."/>
            <person name="Zhu X."/>
            <person name="Kougias P.G."/>
            <person name="Basile A."/>
            <person name="Luo G."/>
            <person name="Schluter A."/>
            <person name="Konstantinidis K.T."/>
            <person name="Angelidaki I."/>
        </authorList>
    </citation>
    <scope>NUCLEOTIDE SEQUENCE [LARGE SCALE GENOMIC DNA]</scope>
    <source>
        <strain evidence="1">AS15tlH2ME_198</strain>
    </source>
</reference>
<dbReference type="AlphaFoldDB" id="A0A7X6PKX5"/>
<evidence type="ECO:0000313" key="1">
    <source>
        <dbReference type="EMBL" id="NLA54870.1"/>
    </source>
</evidence>
<proteinExistence type="predicted"/>
<name>A0A7X6PKX5_9CORY</name>
<organism evidence="1 2">
    <name type="scientific">Corynebacterium humireducens</name>
    <dbReference type="NCBI Taxonomy" id="1223514"/>
    <lineage>
        <taxon>Bacteria</taxon>
        <taxon>Bacillati</taxon>
        <taxon>Actinomycetota</taxon>
        <taxon>Actinomycetes</taxon>
        <taxon>Mycobacteriales</taxon>
        <taxon>Corynebacteriaceae</taxon>
        <taxon>Corynebacterium</taxon>
    </lineage>
</organism>
<sequence length="81" mass="8507">MSPTKVIPSFQVIAPADLLGDDAAALDFLASEFFLAKTYGNDSLEIAAPAELLPMLATAAGAFGAAEMPENFRLVEMTAEE</sequence>